<evidence type="ECO:0000313" key="2">
    <source>
        <dbReference type="EMBL" id="GGX98553.1"/>
    </source>
</evidence>
<dbReference type="AlphaFoldDB" id="A0A918NV07"/>
<reference evidence="2" key="1">
    <citation type="journal article" date="2014" name="Int. J. Syst. Evol. Microbiol.">
        <title>Complete genome sequence of Corynebacterium casei LMG S-19264T (=DSM 44701T), isolated from a smear-ripened cheese.</title>
        <authorList>
            <consortium name="US DOE Joint Genome Institute (JGI-PGF)"/>
            <person name="Walter F."/>
            <person name="Albersmeier A."/>
            <person name="Kalinowski J."/>
            <person name="Ruckert C."/>
        </authorList>
    </citation>
    <scope>NUCLEOTIDE SEQUENCE</scope>
    <source>
        <strain evidence="2">JCM 4956</strain>
    </source>
</reference>
<organism evidence="2 3">
    <name type="scientific">Streptomyces fructofermentans</name>
    <dbReference type="NCBI Taxonomy" id="152141"/>
    <lineage>
        <taxon>Bacteria</taxon>
        <taxon>Bacillati</taxon>
        <taxon>Actinomycetota</taxon>
        <taxon>Actinomycetes</taxon>
        <taxon>Kitasatosporales</taxon>
        <taxon>Streptomycetaceae</taxon>
        <taxon>Streptomyces</taxon>
    </lineage>
</organism>
<feature type="region of interest" description="Disordered" evidence="1">
    <location>
        <begin position="1"/>
        <end position="30"/>
    </location>
</feature>
<dbReference type="EMBL" id="BMWD01000054">
    <property type="protein sequence ID" value="GGX98553.1"/>
    <property type="molecule type" value="Genomic_DNA"/>
</dbReference>
<proteinExistence type="predicted"/>
<gene>
    <name evidence="2" type="ORF">GCM10010515_75950</name>
</gene>
<name>A0A918NV07_9ACTN</name>
<evidence type="ECO:0000313" key="3">
    <source>
        <dbReference type="Proteomes" id="UP000645555"/>
    </source>
</evidence>
<comment type="caution">
    <text evidence="2">The sequence shown here is derived from an EMBL/GenBank/DDBJ whole genome shotgun (WGS) entry which is preliminary data.</text>
</comment>
<evidence type="ECO:0000256" key="1">
    <source>
        <dbReference type="SAM" id="MobiDB-lite"/>
    </source>
</evidence>
<keyword evidence="3" id="KW-1185">Reference proteome</keyword>
<accession>A0A918NV07</accession>
<sequence length="104" mass="11547">MSLLDRGPETITVYPAGPMADDGSPTEGEPVIVEGCRIQPQTSTAGDSDGYQDATTYRVMRRSLPAGPWARVRWKDRDYTVVGEPGHYRGSRRVSHDSAVIRRR</sequence>
<dbReference type="Proteomes" id="UP000645555">
    <property type="component" value="Unassembled WGS sequence"/>
</dbReference>
<dbReference type="RefSeq" id="WP_190040206.1">
    <property type="nucleotide sequence ID" value="NZ_BMWD01000054.1"/>
</dbReference>
<protein>
    <recommendedName>
        <fullName evidence="4">Head-to-tail stopper</fullName>
    </recommendedName>
</protein>
<reference evidence="2" key="2">
    <citation type="submission" date="2020-09" db="EMBL/GenBank/DDBJ databases">
        <authorList>
            <person name="Sun Q."/>
            <person name="Ohkuma M."/>
        </authorList>
    </citation>
    <scope>NUCLEOTIDE SEQUENCE</scope>
    <source>
        <strain evidence="2">JCM 4956</strain>
    </source>
</reference>
<evidence type="ECO:0008006" key="4">
    <source>
        <dbReference type="Google" id="ProtNLM"/>
    </source>
</evidence>